<proteinExistence type="predicted"/>
<dbReference type="EMBL" id="PYDT01000005">
    <property type="protein sequence ID" value="THU61562.1"/>
    <property type="molecule type" value="Genomic_DNA"/>
</dbReference>
<organism evidence="2 3">
    <name type="scientific">Musa balbisiana</name>
    <name type="common">Banana</name>
    <dbReference type="NCBI Taxonomy" id="52838"/>
    <lineage>
        <taxon>Eukaryota</taxon>
        <taxon>Viridiplantae</taxon>
        <taxon>Streptophyta</taxon>
        <taxon>Embryophyta</taxon>
        <taxon>Tracheophyta</taxon>
        <taxon>Spermatophyta</taxon>
        <taxon>Magnoliopsida</taxon>
        <taxon>Liliopsida</taxon>
        <taxon>Zingiberales</taxon>
        <taxon>Musaceae</taxon>
        <taxon>Musa</taxon>
    </lineage>
</organism>
<evidence type="ECO:0000313" key="3">
    <source>
        <dbReference type="Proteomes" id="UP000317650"/>
    </source>
</evidence>
<keyword evidence="3" id="KW-1185">Reference proteome</keyword>
<evidence type="ECO:0000313" key="2">
    <source>
        <dbReference type="EMBL" id="THU61562.1"/>
    </source>
</evidence>
<accession>A0A4S8JK72</accession>
<sequence>MAIEDATESCGSRAAADSSHTHNRQQQRHKMDVYNEVLRRLREAGRPEVQSPSFEDGLWNHFNRLPAR</sequence>
<dbReference type="AlphaFoldDB" id="A0A4S8JK72"/>
<dbReference type="Proteomes" id="UP000317650">
    <property type="component" value="Chromosome 7"/>
</dbReference>
<protein>
    <submittedName>
        <fullName evidence="2">Uncharacterized protein</fullName>
    </submittedName>
</protein>
<reference evidence="2 3" key="1">
    <citation type="journal article" date="2019" name="Nat. Plants">
        <title>Genome sequencing of Musa balbisiana reveals subgenome evolution and function divergence in polyploid bananas.</title>
        <authorList>
            <person name="Yao X."/>
        </authorList>
    </citation>
    <scope>NUCLEOTIDE SEQUENCE [LARGE SCALE GENOMIC DNA]</scope>
    <source>
        <strain evidence="3">cv. DH-PKW</strain>
        <tissue evidence="2">Leaves</tissue>
    </source>
</reference>
<feature type="region of interest" description="Disordered" evidence="1">
    <location>
        <begin position="1"/>
        <end position="31"/>
    </location>
</feature>
<name>A0A4S8JK72_MUSBA</name>
<gene>
    <name evidence="2" type="ORF">C4D60_Mb07t24630</name>
</gene>
<dbReference type="STRING" id="52838.A0A4S8JK72"/>
<comment type="caution">
    <text evidence="2">The sequence shown here is derived from an EMBL/GenBank/DDBJ whole genome shotgun (WGS) entry which is preliminary data.</text>
</comment>
<evidence type="ECO:0000256" key="1">
    <source>
        <dbReference type="SAM" id="MobiDB-lite"/>
    </source>
</evidence>